<protein>
    <submittedName>
        <fullName evidence="2">KAP family P-loop domain protein</fullName>
    </submittedName>
</protein>
<name>A0A518FK72_9PLAN</name>
<evidence type="ECO:0000313" key="3">
    <source>
        <dbReference type="Proteomes" id="UP000320839"/>
    </source>
</evidence>
<evidence type="ECO:0000259" key="1">
    <source>
        <dbReference type="Pfam" id="PF07693"/>
    </source>
</evidence>
<dbReference type="InterPro" id="IPR027417">
    <property type="entry name" value="P-loop_NTPase"/>
</dbReference>
<evidence type="ECO:0000313" key="2">
    <source>
        <dbReference type="EMBL" id="QDV16741.1"/>
    </source>
</evidence>
<dbReference type="Pfam" id="PF07693">
    <property type="entry name" value="KAP_NTPase"/>
    <property type="match status" value="1"/>
</dbReference>
<dbReference type="RefSeq" id="WP_145454554.1">
    <property type="nucleotide sequence ID" value="NZ_CP036317.1"/>
</dbReference>
<proteinExistence type="predicted"/>
<dbReference type="PANTHER" id="PTHR22674:SF6">
    <property type="entry name" value="NTPASE KAP FAMILY P-LOOP DOMAIN-CONTAINING PROTEIN 1"/>
    <property type="match status" value="1"/>
</dbReference>
<sequence length="575" mass="65622">MAKKKSKRAESLPLSLLSDQPVGEDLSDSTDGLGFKKYSRVLADVAIQTPGPFTIGIFGEWGTGKTSLLKLVEKDLVSEKQSVITVWFNAWRYENEEQPIVPLVATIVHEIERNKDFVQKLEDGGKAFLRALRAVAYGFSAKSKVKVPGFAEIEASFVAKDMIDRSEEITPDPLLDRSLFFEAFEKLSQVRVPEGSKIVVLIDDLDRCFPDRAIKLLESIKLVLAQPGFIFFLGVSRQVIEGYLQHRYQKEYGISDFDGYAYLDKIVQLPFHIPPHQNRMVTFWGSIISRLSQEDKESFKELRPIVNAASGSNPRSVVRFINNLLVDRAIFKAISKEGTAEDIHISFFAVSRSLQQRWPGIFNPLARSRQLCSQIAEYFHTGIKESELSNSLELSELIKSLEINPELADLFKSSFGTEWLQEDDKRDTTIHFLQKERPSENEEANKDHYIFDFCLIYSTDDTHFAKSFDSFISTNSFKVYSTTYSAFTDIVLSDQLEHVLRNSREVFFLLGNSNLDNSKIKDAVSFVSKLKKYAIVIGPPEIDINKIPIQLRKYPVFVFDKENKERLESLLRRLT</sequence>
<dbReference type="OrthoDB" id="9795864at2"/>
<dbReference type="SUPFAM" id="SSF52540">
    <property type="entry name" value="P-loop containing nucleoside triphosphate hydrolases"/>
    <property type="match status" value="1"/>
</dbReference>
<dbReference type="EMBL" id="CP036317">
    <property type="protein sequence ID" value="QDV16741.1"/>
    <property type="molecule type" value="Genomic_DNA"/>
</dbReference>
<reference evidence="2 3" key="1">
    <citation type="submission" date="2019-02" db="EMBL/GenBank/DDBJ databases">
        <title>Deep-cultivation of Planctomycetes and their phenomic and genomic characterization uncovers novel biology.</title>
        <authorList>
            <person name="Wiegand S."/>
            <person name="Jogler M."/>
            <person name="Boedeker C."/>
            <person name="Pinto D."/>
            <person name="Vollmers J."/>
            <person name="Rivas-Marin E."/>
            <person name="Kohn T."/>
            <person name="Peeters S.H."/>
            <person name="Heuer A."/>
            <person name="Rast P."/>
            <person name="Oberbeckmann S."/>
            <person name="Bunk B."/>
            <person name="Jeske O."/>
            <person name="Meyerdierks A."/>
            <person name="Storesund J.E."/>
            <person name="Kallscheuer N."/>
            <person name="Luecker S."/>
            <person name="Lage O.M."/>
            <person name="Pohl T."/>
            <person name="Merkel B.J."/>
            <person name="Hornburger P."/>
            <person name="Mueller R.-W."/>
            <person name="Bruemmer F."/>
            <person name="Labrenz M."/>
            <person name="Spormann A.M."/>
            <person name="Op den Camp H."/>
            <person name="Overmann J."/>
            <person name="Amann R."/>
            <person name="Jetten M.S.M."/>
            <person name="Mascher T."/>
            <person name="Medema M.H."/>
            <person name="Devos D.P."/>
            <person name="Kaster A.-K."/>
            <person name="Ovreas L."/>
            <person name="Rohde M."/>
            <person name="Galperin M.Y."/>
            <person name="Jogler C."/>
        </authorList>
    </citation>
    <scope>NUCLEOTIDE SEQUENCE [LARGE SCALE GENOMIC DNA]</scope>
    <source>
        <strain evidence="2 3">Pan153</strain>
    </source>
</reference>
<dbReference type="InterPro" id="IPR052754">
    <property type="entry name" value="NTPase_KAP_P-loop"/>
</dbReference>
<dbReference type="Proteomes" id="UP000320839">
    <property type="component" value="Chromosome"/>
</dbReference>
<dbReference type="PANTHER" id="PTHR22674">
    <property type="entry name" value="NTPASE, KAP FAMILY P-LOOP DOMAIN-CONTAINING 1"/>
    <property type="match status" value="1"/>
</dbReference>
<accession>A0A518FK72</accession>
<feature type="domain" description="KAP NTPase" evidence="1">
    <location>
        <begin position="36"/>
        <end position="328"/>
    </location>
</feature>
<organism evidence="2 3">
    <name type="scientific">Gimesia panareensis</name>
    <dbReference type="NCBI Taxonomy" id="2527978"/>
    <lineage>
        <taxon>Bacteria</taxon>
        <taxon>Pseudomonadati</taxon>
        <taxon>Planctomycetota</taxon>
        <taxon>Planctomycetia</taxon>
        <taxon>Planctomycetales</taxon>
        <taxon>Planctomycetaceae</taxon>
        <taxon>Gimesia</taxon>
    </lineage>
</organism>
<dbReference type="Gene3D" id="3.40.50.300">
    <property type="entry name" value="P-loop containing nucleotide triphosphate hydrolases"/>
    <property type="match status" value="1"/>
</dbReference>
<dbReference type="InterPro" id="IPR011646">
    <property type="entry name" value="KAP_P-loop"/>
</dbReference>
<dbReference type="AlphaFoldDB" id="A0A518FK72"/>
<gene>
    <name evidence="2" type="ORF">Pan153_13730</name>
</gene>